<name>A0A1B0C7R3_9MUSC</name>
<keyword evidence="3" id="KW-1185">Reference proteome</keyword>
<reference evidence="2" key="2">
    <citation type="submission" date="2020-05" db="UniProtKB">
        <authorList>
            <consortium name="EnsemblMetazoa"/>
        </authorList>
    </citation>
    <scope>IDENTIFICATION</scope>
    <source>
        <strain evidence="2">IAEA</strain>
    </source>
</reference>
<organism evidence="2 3">
    <name type="scientific">Glossina palpalis gambiensis</name>
    <dbReference type="NCBI Taxonomy" id="67801"/>
    <lineage>
        <taxon>Eukaryota</taxon>
        <taxon>Metazoa</taxon>
        <taxon>Ecdysozoa</taxon>
        <taxon>Arthropoda</taxon>
        <taxon>Hexapoda</taxon>
        <taxon>Insecta</taxon>
        <taxon>Pterygota</taxon>
        <taxon>Neoptera</taxon>
        <taxon>Endopterygota</taxon>
        <taxon>Diptera</taxon>
        <taxon>Brachycera</taxon>
        <taxon>Muscomorpha</taxon>
        <taxon>Hippoboscoidea</taxon>
        <taxon>Glossinidae</taxon>
        <taxon>Glossina</taxon>
    </lineage>
</organism>
<sequence>MHLKAHFTTQPTLTRTVDGGGVLRLFSFVSSISSSLISSLICVVRYLPKFCCTSAAVFSLRKQQQQEQYN</sequence>
<dbReference type="Proteomes" id="UP000092460">
    <property type="component" value="Unassembled WGS sequence"/>
</dbReference>
<dbReference type="VEuPathDB" id="VectorBase:GPPI051585"/>
<keyword evidence="1" id="KW-0812">Transmembrane</keyword>
<dbReference type="EnsemblMetazoa" id="GPPI051585-RA">
    <property type="protein sequence ID" value="GPPI051585-PA"/>
    <property type="gene ID" value="GPPI051585"/>
</dbReference>
<keyword evidence="1" id="KW-1133">Transmembrane helix</keyword>
<evidence type="ECO:0000313" key="2">
    <source>
        <dbReference type="EnsemblMetazoa" id="GPPI051585-PA"/>
    </source>
</evidence>
<proteinExistence type="predicted"/>
<reference evidence="3" key="1">
    <citation type="submission" date="2015-01" db="EMBL/GenBank/DDBJ databases">
        <authorList>
            <person name="Aksoy S."/>
            <person name="Warren W."/>
            <person name="Wilson R.K."/>
        </authorList>
    </citation>
    <scope>NUCLEOTIDE SEQUENCE [LARGE SCALE GENOMIC DNA]</scope>
    <source>
        <strain evidence="3">IAEA</strain>
    </source>
</reference>
<evidence type="ECO:0000313" key="3">
    <source>
        <dbReference type="Proteomes" id="UP000092460"/>
    </source>
</evidence>
<accession>A0A1B0C7R3</accession>
<keyword evidence="1" id="KW-0472">Membrane</keyword>
<evidence type="ECO:0000256" key="1">
    <source>
        <dbReference type="SAM" id="Phobius"/>
    </source>
</evidence>
<dbReference type="AlphaFoldDB" id="A0A1B0C7R3"/>
<dbReference type="EMBL" id="JXJN01030428">
    <property type="status" value="NOT_ANNOTATED_CDS"/>
    <property type="molecule type" value="Genomic_DNA"/>
</dbReference>
<protein>
    <submittedName>
        <fullName evidence="2">Uncharacterized protein</fullName>
    </submittedName>
</protein>
<feature type="transmembrane region" description="Helical" evidence="1">
    <location>
        <begin position="21"/>
        <end position="47"/>
    </location>
</feature>